<reference evidence="7" key="1">
    <citation type="submission" date="2025-08" db="UniProtKB">
        <authorList>
            <consortium name="RefSeq"/>
        </authorList>
    </citation>
    <scope>IDENTIFICATION</scope>
</reference>
<evidence type="ECO:0000313" key="7">
    <source>
        <dbReference type="RefSeq" id="XP_024942651.1"/>
    </source>
</evidence>
<dbReference type="AlphaFoldDB" id="A0AAJ7W347"/>
<dbReference type="Proteomes" id="UP000694920">
    <property type="component" value="Unplaced"/>
</dbReference>
<dbReference type="GO" id="GO:0005778">
    <property type="term" value="C:peroxisomal membrane"/>
    <property type="evidence" value="ECO:0007669"/>
    <property type="project" value="InterPro"/>
</dbReference>
<evidence type="ECO:0000313" key="6">
    <source>
        <dbReference type="Proteomes" id="UP000694920"/>
    </source>
</evidence>
<comment type="function">
    <text evidence="4">Involved in peroxisome biosynthesis and integrity. Assembles membrane vesicles before the matrix proteins are translocated. As a docking factor for PEX19, is necessary for the import of peroxisomal membrane proteins in the peroxisomes.</text>
</comment>
<protein>
    <recommendedName>
        <fullName evidence="2">Peroxisomal biogenesis factor 3</fullName>
    </recommendedName>
    <alternativeName>
        <fullName evidence="5">Peroxisomal assembly protein PEX3</fullName>
    </alternativeName>
</protein>
<name>A0AAJ7W347_CEPCN</name>
<evidence type="ECO:0000256" key="4">
    <source>
        <dbReference type="ARBA" id="ARBA00025338"/>
    </source>
</evidence>
<evidence type="ECO:0000256" key="1">
    <source>
        <dbReference type="ARBA" id="ARBA00011494"/>
    </source>
</evidence>
<keyword evidence="3" id="KW-0962">Peroxisome biogenesis</keyword>
<dbReference type="Pfam" id="PF04882">
    <property type="entry name" value="Peroxin-3"/>
    <property type="match status" value="3"/>
</dbReference>
<dbReference type="GeneID" id="107269590"/>
<dbReference type="PANTHER" id="PTHR28080:SF1">
    <property type="entry name" value="PEROXISOMAL BIOGENESIS FACTOR 3"/>
    <property type="match status" value="1"/>
</dbReference>
<dbReference type="GO" id="GO:0045046">
    <property type="term" value="P:protein import into peroxisome membrane"/>
    <property type="evidence" value="ECO:0007669"/>
    <property type="project" value="TreeGrafter"/>
</dbReference>
<dbReference type="GO" id="GO:0030674">
    <property type="term" value="F:protein-macromolecule adaptor activity"/>
    <property type="evidence" value="ECO:0007669"/>
    <property type="project" value="TreeGrafter"/>
</dbReference>
<dbReference type="KEGG" id="ccin:107269590"/>
<evidence type="ECO:0000256" key="2">
    <source>
        <dbReference type="ARBA" id="ARBA00014294"/>
    </source>
</evidence>
<comment type="subunit">
    <text evidence="1">Interacts with PEX19.</text>
</comment>
<proteinExistence type="predicted"/>
<dbReference type="RefSeq" id="XP_024942651.1">
    <property type="nucleotide sequence ID" value="XM_025086883.1"/>
</dbReference>
<sequence length="384" mass="43590">MFSRLRDFLNRHKRKFIVSGIVIGSLVFLTRYTQRKLREWQEKEVNDLLERSRRRQHFESTERTCNQTILSLATALRESVIKALDTDAVINKLRSGCQDKVETWNTLKVLAISRSATIIYAYAMLVTSLRIQLNLVGGYMFKNSKNQNTVAPMSGPSLEKYLTLCEYFMDEGVEKLGSLIQQKVKQITDATSLTDQLALRDLEQIYWAIVSSISADNSRDPVKNLSTYMLSTNCENEADDTLSRIIKETLDLMESEEVQTLMRTIIRSGFVLVMDHISEYFTCTPPVTNGVKPAEKNTPLPGSSKESETFWADSVEQPINSFDMDGFLNLNKITMPVAKIIPIINGQVPDISTQGDVPSDWLQRLILNEKLKALGANIYEAFSF</sequence>
<evidence type="ECO:0000256" key="5">
    <source>
        <dbReference type="ARBA" id="ARBA00029630"/>
    </source>
</evidence>
<keyword evidence="6" id="KW-1185">Reference proteome</keyword>
<evidence type="ECO:0000256" key="3">
    <source>
        <dbReference type="ARBA" id="ARBA00022593"/>
    </source>
</evidence>
<dbReference type="PANTHER" id="PTHR28080">
    <property type="entry name" value="PEROXISOMAL BIOGENESIS FACTOR 3"/>
    <property type="match status" value="1"/>
</dbReference>
<organism evidence="6 7">
    <name type="scientific">Cephus cinctus</name>
    <name type="common">Wheat stem sawfly</name>
    <dbReference type="NCBI Taxonomy" id="211228"/>
    <lineage>
        <taxon>Eukaryota</taxon>
        <taxon>Metazoa</taxon>
        <taxon>Ecdysozoa</taxon>
        <taxon>Arthropoda</taxon>
        <taxon>Hexapoda</taxon>
        <taxon>Insecta</taxon>
        <taxon>Pterygota</taxon>
        <taxon>Neoptera</taxon>
        <taxon>Endopterygota</taxon>
        <taxon>Hymenoptera</taxon>
        <taxon>Cephoidea</taxon>
        <taxon>Cephidae</taxon>
        <taxon>Cephus</taxon>
    </lineage>
</organism>
<accession>A0AAJ7W347</accession>
<dbReference type="CTD" id="8504"/>
<gene>
    <name evidence="7" type="primary">LOC107269590</name>
</gene>
<dbReference type="InterPro" id="IPR006966">
    <property type="entry name" value="Peroxin-3"/>
</dbReference>